<name>A0A2W1LRI3_9BACL</name>
<organism evidence="2 3">
    <name type="scientific">Paenibacillus sambharensis</name>
    <dbReference type="NCBI Taxonomy" id="1803190"/>
    <lineage>
        <taxon>Bacteria</taxon>
        <taxon>Bacillati</taxon>
        <taxon>Bacillota</taxon>
        <taxon>Bacilli</taxon>
        <taxon>Bacillales</taxon>
        <taxon>Paenibacillaceae</taxon>
        <taxon>Paenibacillus</taxon>
    </lineage>
</organism>
<protein>
    <submittedName>
        <fullName evidence="2">Cupin domain-containing protein</fullName>
    </submittedName>
</protein>
<dbReference type="Gene3D" id="2.60.120.10">
    <property type="entry name" value="Jelly Rolls"/>
    <property type="match status" value="1"/>
</dbReference>
<comment type="caution">
    <text evidence="2">The sequence shown here is derived from an EMBL/GenBank/DDBJ whole genome shotgun (WGS) entry which is preliminary data.</text>
</comment>
<evidence type="ECO:0000313" key="3">
    <source>
        <dbReference type="Proteomes" id="UP000249522"/>
    </source>
</evidence>
<dbReference type="PANTHER" id="PTHR37694:SF1">
    <property type="entry name" value="SLR8022 PROTEIN"/>
    <property type="match status" value="1"/>
</dbReference>
<dbReference type="PANTHER" id="PTHR37694">
    <property type="entry name" value="SLR8022 PROTEIN"/>
    <property type="match status" value="1"/>
</dbReference>
<dbReference type="InterPro" id="IPR014710">
    <property type="entry name" value="RmlC-like_jellyroll"/>
</dbReference>
<dbReference type="EMBL" id="QKRB01000010">
    <property type="protein sequence ID" value="PZD97582.1"/>
    <property type="molecule type" value="Genomic_DNA"/>
</dbReference>
<dbReference type="SUPFAM" id="SSF51182">
    <property type="entry name" value="RmlC-like cupins"/>
    <property type="match status" value="1"/>
</dbReference>
<evidence type="ECO:0000313" key="2">
    <source>
        <dbReference type="EMBL" id="PZD97582.1"/>
    </source>
</evidence>
<sequence length="113" mass="12310">MEKKPILAAQEFSTERFTKRVLFQKGGSVVFILNFMPGQSLPVHAHPGTEVFITVLEGSGTMQVDGQDTAVEQGDIVHCGGQEQFAFTNSSQANVSLHVVLTKTPSEEYAKNI</sequence>
<accession>A0A2W1LRI3</accession>
<proteinExistence type="predicted"/>
<keyword evidence="3" id="KW-1185">Reference proteome</keyword>
<dbReference type="Pfam" id="PF07883">
    <property type="entry name" value="Cupin_2"/>
    <property type="match status" value="1"/>
</dbReference>
<evidence type="ECO:0000259" key="1">
    <source>
        <dbReference type="Pfam" id="PF07883"/>
    </source>
</evidence>
<feature type="domain" description="Cupin type-2" evidence="1">
    <location>
        <begin position="32"/>
        <end position="100"/>
    </location>
</feature>
<reference evidence="2 3" key="1">
    <citation type="submission" date="2018-06" db="EMBL/GenBank/DDBJ databases">
        <title>Paenibacillus imtechensis sp. nov.</title>
        <authorList>
            <person name="Pinnaka A.K."/>
            <person name="Singh H."/>
            <person name="Kaur M."/>
        </authorList>
    </citation>
    <scope>NUCLEOTIDE SEQUENCE [LARGE SCALE GENOMIC DNA]</scope>
    <source>
        <strain evidence="2 3">SMB1</strain>
    </source>
</reference>
<dbReference type="AlphaFoldDB" id="A0A2W1LRI3"/>
<dbReference type="OrthoDB" id="6311549at2"/>
<dbReference type="Proteomes" id="UP000249522">
    <property type="component" value="Unassembled WGS sequence"/>
</dbReference>
<dbReference type="RefSeq" id="WP_111144943.1">
    <property type="nucleotide sequence ID" value="NZ_QKRB01000010.1"/>
</dbReference>
<dbReference type="InterPro" id="IPR013096">
    <property type="entry name" value="Cupin_2"/>
</dbReference>
<dbReference type="InterPro" id="IPR011051">
    <property type="entry name" value="RmlC_Cupin_sf"/>
</dbReference>
<gene>
    <name evidence="2" type="ORF">DNH61_01540</name>
</gene>